<feature type="region of interest" description="Disordered" evidence="1">
    <location>
        <begin position="1"/>
        <end position="21"/>
    </location>
</feature>
<dbReference type="OrthoDB" id="4140820at2759"/>
<feature type="compositionally biased region" description="Basic and acidic residues" evidence="1">
    <location>
        <begin position="244"/>
        <end position="254"/>
    </location>
</feature>
<dbReference type="Proteomes" id="UP000019471">
    <property type="component" value="Unassembled WGS sequence"/>
</dbReference>
<name>W9XEB0_9EURO</name>
<organism evidence="2 3">
    <name type="scientific">Cladophialophora psammophila CBS 110553</name>
    <dbReference type="NCBI Taxonomy" id="1182543"/>
    <lineage>
        <taxon>Eukaryota</taxon>
        <taxon>Fungi</taxon>
        <taxon>Dikarya</taxon>
        <taxon>Ascomycota</taxon>
        <taxon>Pezizomycotina</taxon>
        <taxon>Eurotiomycetes</taxon>
        <taxon>Chaetothyriomycetidae</taxon>
        <taxon>Chaetothyriales</taxon>
        <taxon>Herpotrichiellaceae</taxon>
        <taxon>Cladophialophora</taxon>
    </lineage>
</organism>
<evidence type="ECO:0000256" key="1">
    <source>
        <dbReference type="SAM" id="MobiDB-lite"/>
    </source>
</evidence>
<feature type="region of interest" description="Disordered" evidence="1">
    <location>
        <begin position="213"/>
        <end position="292"/>
    </location>
</feature>
<keyword evidence="3" id="KW-1185">Reference proteome</keyword>
<dbReference type="AlphaFoldDB" id="W9XEB0"/>
<gene>
    <name evidence="2" type="ORF">A1O5_00182</name>
</gene>
<evidence type="ECO:0000313" key="2">
    <source>
        <dbReference type="EMBL" id="EXJ75675.1"/>
    </source>
</evidence>
<dbReference type="EMBL" id="AMGX01000001">
    <property type="protein sequence ID" value="EXJ75675.1"/>
    <property type="molecule type" value="Genomic_DNA"/>
</dbReference>
<dbReference type="GeneID" id="19184919"/>
<protein>
    <submittedName>
        <fullName evidence="2">Uncharacterized protein</fullName>
    </submittedName>
</protein>
<reference evidence="2 3" key="1">
    <citation type="submission" date="2013-03" db="EMBL/GenBank/DDBJ databases">
        <title>The Genome Sequence of Cladophialophora psammophila CBS 110553.</title>
        <authorList>
            <consortium name="The Broad Institute Genomics Platform"/>
            <person name="Cuomo C."/>
            <person name="de Hoog S."/>
            <person name="Gorbushina A."/>
            <person name="Walker B."/>
            <person name="Young S.K."/>
            <person name="Zeng Q."/>
            <person name="Gargeya S."/>
            <person name="Fitzgerald M."/>
            <person name="Haas B."/>
            <person name="Abouelleil A."/>
            <person name="Allen A.W."/>
            <person name="Alvarado L."/>
            <person name="Arachchi H.M."/>
            <person name="Berlin A.M."/>
            <person name="Chapman S.B."/>
            <person name="Gainer-Dewar J."/>
            <person name="Goldberg J."/>
            <person name="Griggs A."/>
            <person name="Gujja S."/>
            <person name="Hansen M."/>
            <person name="Howarth C."/>
            <person name="Imamovic A."/>
            <person name="Ireland A."/>
            <person name="Larimer J."/>
            <person name="McCowan C."/>
            <person name="Murphy C."/>
            <person name="Pearson M."/>
            <person name="Poon T.W."/>
            <person name="Priest M."/>
            <person name="Roberts A."/>
            <person name="Saif S."/>
            <person name="Shea T."/>
            <person name="Sisk P."/>
            <person name="Sykes S."/>
            <person name="Wortman J."/>
            <person name="Nusbaum C."/>
            <person name="Birren B."/>
        </authorList>
    </citation>
    <scope>NUCLEOTIDE SEQUENCE [LARGE SCALE GENOMIC DNA]</scope>
    <source>
        <strain evidence="2 3">CBS 110553</strain>
    </source>
</reference>
<accession>W9XEB0</accession>
<dbReference type="RefSeq" id="XP_007738992.1">
    <property type="nucleotide sequence ID" value="XM_007740802.1"/>
</dbReference>
<comment type="caution">
    <text evidence="2">The sequence shown here is derived from an EMBL/GenBank/DDBJ whole genome shotgun (WGS) entry which is preliminary data.</text>
</comment>
<sequence length="292" mass="32047">MGRERHAPPPTTTANEGGRHKIRPNHFHDLDDFIECTDGSNSSRDLRFGWASGHEERLTPGTIVYIRDNLANSRINDTVMLVLRRSTDTQSSLTCLSFCAHRGRKLSSLYKTHRLVVPPAQPARTVTTSPRQPGPVIANTRDGGLNLRRVEVELYTNGFRPKPELTLNCEELWNVEREVDVAVIGEVTAPSFREVIAHVKKLFCDSLDQAVDDGDDPSAVEGGAGPTIPPEEAGSGTKTGEGSDAVREEADATMREQAGATMREQADAMMTGRPSEEVNLVTKLGGQIHERR</sequence>
<evidence type="ECO:0000313" key="3">
    <source>
        <dbReference type="Proteomes" id="UP000019471"/>
    </source>
</evidence>
<dbReference type="eggNOG" id="ENOG502T44G">
    <property type="taxonomic scope" value="Eukaryota"/>
</dbReference>
<feature type="region of interest" description="Disordered" evidence="1">
    <location>
        <begin position="121"/>
        <end position="141"/>
    </location>
</feature>
<dbReference type="HOGENOM" id="CLU_079671_0_0_1"/>
<proteinExistence type="predicted"/>